<evidence type="ECO:0000313" key="1">
    <source>
        <dbReference type="EMBL" id="KAK8036446.1"/>
    </source>
</evidence>
<dbReference type="InterPro" id="IPR018392">
    <property type="entry name" value="LysM"/>
</dbReference>
<keyword evidence="2" id="KW-1185">Reference proteome</keyword>
<comment type="caution">
    <text evidence="1">The sequence shown here is derived from an EMBL/GenBank/DDBJ whole genome shotgun (WGS) entry which is preliminary data.</text>
</comment>
<reference evidence="1 2" key="1">
    <citation type="submission" date="2023-01" db="EMBL/GenBank/DDBJ databases">
        <title>Analysis of 21 Apiospora genomes using comparative genomics revels a genus with tremendous synthesis potential of carbohydrate active enzymes and secondary metabolites.</title>
        <authorList>
            <person name="Sorensen T."/>
        </authorList>
    </citation>
    <scope>NUCLEOTIDE SEQUENCE [LARGE SCALE GENOMIC DNA]</scope>
    <source>
        <strain evidence="1 2">CBS 20057</strain>
    </source>
</reference>
<gene>
    <name evidence="1" type="ORF">PG991_001583</name>
</gene>
<proteinExistence type="predicted"/>
<dbReference type="CDD" id="cd00118">
    <property type="entry name" value="LysM"/>
    <property type="match status" value="1"/>
</dbReference>
<dbReference type="Gene3D" id="3.10.350.10">
    <property type="entry name" value="LysM domain"/>
    <property type="match status" value="1"/>
</dbReference>
<name>A0ABR1SQ29_9PEZI</name>
<dbReference type="Proteomes" id="UP001396898">
    <property type="component" value="Unassembled WGS sequence"/>
</dbReference>
<accession>A0ABR1SQ29</accession>
<feature type="non-terminal residue" evidence="1">
    <location>
        <position position="1"/>
    </location>
</feature>
<dbReference type="SUPFAM" id="SSF54106">
    <property type="entry name" value="LysM domain"/>
    <property type="match status" value="1"/>
</dbReference>
<dbReference type="EMBL" id="JAQQWI010000004">
    <property type="protein sequence ID" value="KAK8036446.1"/>
    <property type="molecule type" value="Genomic_DNA"/>
</dbReference>
<protein>
    <submittedName>
        <fullName evidence="1">Carbohydrate-binding module family 50 protein</fullName>
    </submittedName>
</protein>
<organism evidence="1 2">
    <name type="scientific">Apiospora marii</name>
    <dbReference type="NCBI Taxonomy" id="335849"/>
    <lineage>
        <taxon>Eukaryota</taxon>
        <taxon>Fungi</taxon>
        <taxon>Dikarya</taxon>
        <taxon>Ascomycota</taxon>
        <taxon>Pezizomycotina</taxon>
        <taxon>Sordariomycetes</taxon>
        <taxon>Xylariomycetidae</taxon>
        <taxon>Amphisphaeriales</taxon>
        <taxon>Apiosporaceae</taxon>
        <taxon>Apiospora</taxon>
    </lineage>
</organism>
<sequence>SDLATNCNNFHLVTSGDSCSVIETQYGIGAADFGLWNPLLAWLLGLCGRLRLAPDGEAYHYTANDPTPCGVDGNGAVPPYAEYLQSLSGVLPGPVWRWLLVY</sequence>
<dbReference type="InterPro" id="IPR036779">
    <property type="entry name" value="LysM_dom_sf"/>
</dbReference>
<evidence type="ECO:0000313" key="2">
    <source>
        <dbReference type="Proteomes" id="UP001396898"/>
    </source>
</evidence>